<comment type="similarity">
    <text evidence="10">Belongs to the MnmG family. TrmFO subfamily.</text>
</comment>
<keyword evidence="7 10" id="KW-0274">FAD</keyword>
<evidence type="ECO:0000256" key="4">
    <source>
        <dbReference type="ARBA" id="ARBA00022630"/>
    </source>
</evidence>
<evidence type="ECO:0000256" key="6">
    <source>
        <dbReference type="ARBA" id="ARBA00022694"/>
    </source>
</evidence>
<comment type="subcellular location">
    <subcellularLocation>
        <location evidence="10">Cytoplasm</location>
    </subcellularLocation>
</comment>
<comment type="catalytic activity">
    <reaction evidence="10">
        <text>uridine(54) in tRNA + (6R)-5,10-methylene-5,6,7,8-tetrahydrofolate + NADPH + H(+) = 5-methyluridine(54) in tRNA + (6S)-5,6,7,8-tetrahydrofolate + NADP(+)</text>
        <dbReference type="Rhea" id="RHEA:62372"/>
        <dbReference type="Rhea" id="RHEA-COMP:10167"/>
        <dbReference type="Rhea" id="RHEA-COMP:10193"/>
        <dbReference type="ChEBI" id="CHEBI:15378"/>
        <dbReference type="ChEBI" id="CHEBI:15636"/>
        <dbReference type="ChEBI" id="CHEBI:57453"/>
        <dbReference type="ChEBI" id="CHEBI:57783"/>
        <dbReference type="ChEBI" id="CHEBI:58349"/>
        <dbReference type="ChEBI" id="CHEBI:65315"/>
        <dbReference type="ChEBI" id="CHEBI:74447"/>
        <dbReference type="EC" id="2.1.1.74"/>
    </reaction>
</comment>
<dbReference type="EMBL" id="JAKGUD010000002">
    <property type="protein sequence ID" value="MCF4141579.1"/>
    <property type="molecule type" value="Genomic_DNA"/>
</dbReference>
<reference evidence="12 13" key="1">
    <citation type="submission" date="2022-01" db="EMBL/GenBank/DDBJ databases">
        <title>Dethiosulfovibrio faecalis sp. nov., a novel proteolytic, non-sulfur-reducing bacterium isolated from a marine aquaculture solid waste bioreactor.</title>
        <authorList>
            <person name="Grabowski S."/>
            <person name="Apolinario E."/>
            <person name="Schneider N."/>
            <person name="Marshall C.W."/>
            <person name="Sowers K.R."/>
        </authorList>
    </citation>
    <scope>NUCLEOTIDE SEQUENCE [LARGE SCALE GENOMIC DNA]</scope>
    <source>
        <strain evidence="12 13">DSM 12537</strain>
    </source>
</reference>
<feature type="domain" description="MnmG N-terminal" evidence="11">
    <location>
        <begin position="6"/>
        <end position="364"/>
    </location>
</feature>
<evidence type="ECO:0000259" key="11">
    <source>
        <dbReference type="Pfam" id="PF01134"/>
    </source>
</evidence>
<keyword evidence="6 10" id="KW-0819">tRNA processing</keyword>
<evidence type="ECO:0000256" key="8">
    <source>
        <dbReference type="ARBA" id="ARBA00022857"/>
    </source>
</evidence>
<dbReference type="Pfam" id="PF01134">
    <property type="entry name" value="GIDA"/>
    <property type="match status" value="1"/>
</dbReference>
<accession>A0ABS9ELK6</accession>
<dbReference type="HAMAP" id="MF_01037">
    <property type="entry name" value="TrmFO"/>
    <property type="match status" value="1"/>
</dbReference>
<comment type="cofactor">
    <cofactor evidence="1 10">
        <name>FAD</name>
        <dbReference type="ChEBI" id="CHEBI:57692"/>
    </cofactor>
</comment>
<comment type="caution">
    <text evidence="12">The sequence shown here is derived from an EMBL/GenBank/DDBJ whole genome shotgun (WGS) entry which is preliminary data.</text>
</comment>
<protein>
    <recommendedName>
        <fullName evidence="10">Methylenetetrahydrofolate--tRNA-(uracil-5-)-methyltransferase TrmFO</fullName>
        <ecNumber evidence="10">2.1.1.74</ecNumber>
    </recommendedName>
    <alternativeName>
        <fullName evidence="10">Folate-dependent tRNA (uracil-5-)-methyltransferase</fullName>
    </alternativeName>
    <alternativeName>
        <fullName evidence="10">Folate-dependent tRNA(M-5-U54)-methyltransferase</fullName>
    </alternativeName>
</protein>
<feature type="binding site" evidence="10">
    <location>
        <begin position="10"/>
        <end position="15"/>
    </location>
    <ligand>
        <name>FAD</name>
        <dbReference type="ChEBI" id="CHEBI:57692"/>
    </ligand>
</feature>
<evidence type="ECO:0000256" key="7">
    <source>
        <dbReference type="ARBA" id="ARBA00022827"/>
    </source>
</evidence>
<sequence length="447" mass="49548">MMPRRVTVVGAGLAGSEAAWQIAKRGVPVTLVEMRPQVPSPAHRTDLFAELVCSNSLGGDTETTPAGILKSELRALGSLIMKVADENSVPAGKALAVDRDGFAASVTDELLSHPLIQVERREVEEVPEGPAILATGPLTSEPLARSIGELAGEESLFFYDAVAPLVLSDTIDMTVAYRKDRYSEEEGGDYINCPMNEEQYRAFHKALLEAERAPRHDFESKIKYFEGCMPVEALAERGPDTLCFGPLRPVGLEHPVTGERFFAVVQLRQDNRDGSVYNIVGFQTNLKWGEQDRVFRLIPGLENVEFVRKGVMHRNIYVNAPKVLDGHLRFRGGAEDIYLAGQISGVEGYVESVAMGMVAALNLLSSNMELPLPEWPVETAIGALLNRLSDDTVKRFQPTNVNLGIFPSLGERIKLKPERCRRVALRARDRMDDFLSDTRWKKLWSEE</sequence>
<dbReference type="Gene3D" id="3.50.50.60">
    <property type="entry name" value="FAD/NAD(P)-binding domain"/>
    <property type="match status" value="2"/>
</dbReference>
<evidence type="ECO:0000256" key="2">
    <source>
        <dbReference type="ARBA" id="ARBA00022490"/>
    </source>
</evidence>
<keyword evidence="2 10" id="KW-0963">Cytoplasm</keyword>
<dbReference type="PANTHER" id="PTHR11806:SF2">
    <property type="entry name" value="METHYLENETETRAHYDROFOLATE--TRNA-(URACIL-5-)-METHYLTRANSFERASE TRMFO"/>
    <property type="match status" value="1"/>
</dbReference>
<keyword evidence="5 10" id="KW-0808">Transferase</keyword>
<dbReference type="Proteomes" id="UP001200430">
    <property type="component" value="Unassembled WGS sequence"/>
</dbReference>
<evidence type="ECO:0000256" key="1">
    <source>
        <dbReference type="ARBA" id="ARBA00001974"/>
    </source>
</evidence>
<gene>
    <name evidence="10 12" type="primary">trmFO</name>
    <name evidence="12" type="ORF">L2W38_01940</name>
</gene>
<name>A0ABS9ELK6_9BACT</name>
<dbReference type="InterPro" id="IPR036188">
    <property type="entry name" value="FAD/NAD-bd_sf"/>
</dbReference>
<keyword evidence="9 10" id="KW-0520">NAD</keyword>
<organism evidence="12 13">
    <name type="scientific">Dethiosulfovibrio marinus</name>
    <dbReference type="NCBI Taxonomy" id="133532"/>
    <lineage>
        <taxon>Bacteria</taxon>
        <taxon>Thermotogati</taxon>
        <taxon>Synergistota</taxon>
        <taxon>Synergistia</taxon>
        <taxon>Synergistales</taxon>
        <taxon>Dethiosulfovibrionaceae</taxon>
        <taxon>Dethiosulfovibrio</taxon>
    </lineage>
</organism>
<keyword evidence="13" id="KW-1185">Reference proteome</keyword>
<keyword evidence="3 10" id="KW-0489">Methyltransferase</keyword>
<dbReference type="NCBIfam" id="TIGR00137">
    <property type="entry name" value="gid_trmFO"/>
    <property type="match status" value="1"/>
</dbReference>
<evidence type="ECO:0000256" key="10">
    <source>
        <dbReference type="HAMAP-Rule" id="MF_01037"/>
    </source>
</evidence>
<comment type="catalytic activity">
    <reaction evidence="10">
        <text>uridine(54) in tRNA + (6R)-5,10-methylene-5,6,7,8-tetrahydrofolate + NADH + H(+) = 5-methyluridine(54) in tRNA + (6S)-5,6,7,8-tetrahydrofolate + NAD(+)</text>
        <dbReference type="Rhea" id="RHEA:16873"/>
        <dbReference type="Rhea" id="RHEA-COMP:10167"/>
        <dbReference type="Rhea" id="RHEA-COMP:10193"/>
        <dbReference type="ChEBI" id="CHEBI:15378"/>
        <dbReference type="ChEBI" id="CHEBI:15636"/>
        <dbReference type="ChEBI" id="CHEBI:57453"/>
        <dbReference type="ChEBI" id="CHEBI:57540"/>
        <dbReference type="ChEBI" id="CHEBI:57945"/>
        <dbReference type="ChEBI" id="CHEBI:65315"/>
        <dbReference type="ChEBI" id="CHEBI:74447"/>
        <dbReference type="EC" id="2.1.1.74"/>
    </reaction>
</comment>
<evidence type="ECO:0000256" key="3">
    <source>
        <dbReference type="ARBA" id="ARBA00022603"/>
    </source>
</evidence>
<keyword evidence="8 10" id="KW-0521">NADP</keyword>
<dbReference type="InterPro" id="IPR040131">
    <property type="entry name" value="MnmG_N"/>
</dbReference>
<dbReference type="SUPFAM" id="SSF51905">
    <property type="entry name" value="FAD/NAD(P)-binding domain"/>
    <property type="match status" value="1"/>
</dbReference>
<dbReference type="PANTHER" id="PTHR11806">
    <property type="entry name" value="GLUCOSE INHIBITED DIVISION PROTEIN A"/>
    <property type="match status" value="1"/>
</dbReference>
<comment type="function">
    <text evidence="10">Catalyzes the folate-dependent formation of 5-methyl-uridine at position 54 (M-5-U54) in all tRNAs.</text>
</comment>
<dbReference type="InterPro" id="IPR004417">
    <property type="entry name" value="TrmFO"/>
</dbReference>
<dbReference type="NCBIfam" id="NF003739">
    <property type="entry name" value="PRK05335.1"/>
    <property type="match status" value="1"/>
</dbReference>
<evidence type="ECO:0000256" key="5">
    <source>
        <dbReference type="ARBA" id="ARBA00022679"/>
    </source>
</evidence>
<dbReference type="InterPro" id="IPR002218">
    <property type="entry name" value="MnmG-rel"/>
</dbReference>
<proteinExistence type="inferred from homology"/>
<dbReference type="RefSeq" id="WP_236098067.1">
    <property type="nucleotide sequence ID" value="NZ_JAKGUD010000002.1"/>
</dbReference>
<evidence type="ECO:0000313" key="12">
    <source>
        <dbReference type="EMBL" id="MCF4141579.1"/>
    </source>
</evidence>
<evidence type="ECO:0000313" key="13">
    <source>
        <dbReference type="Proteomes" id="UP001200430"/>
    </source>
</evidence>
<dbReference type="EC" id="2.1.1.74" evidence="10"/>
<keyword evidence="4 10" id="KW-0285">Flavoprotein</keyword>
<evidence type="ECO:0000256" key="9">
    <source>
        <dbReference type="ARBA" id="ARBA00023027"/>
    </source>
</evidence>